<gene>
    <name evidence="2" type="ORF">DW352_14935</name>
</gene>
<dbReference type="Proteomes" id="UP000254889">
    <property type="component" value="Chromosome"/>
</dbReference>
<dbReference type="InterPro" id="IPR006311">
    <property type="entry name" value="TAT_signal"/>
</dbReference>
<dbReference type="OrthoDB" id="7375033at2"/>
<evidence type="ECO:0000313" key="2">
    <source>
        <dbReference type="EMBL" id="AXK81701.1"/>
    </source>
</evidence>
<dbReference type="InterPro" id="IPR005064">
    <property type="entry name" value="BUG"/>
</dbReference>
<evidence type="ECO:0000256" key="1">
    <source>
        <dbReference type="ARBA" id="ARBA00006987"/>
    </source>
</evidence>
<organism evidence="2 3">
    <name type="scientific">Pseudolabrys taiwanensis</name>
    <dbReference type="NCBI Taxonomy" id="331696"/>
    <lineage>
        <taxon>Bacteria</taxon>
        <taxon>Pseudomonadati</taxon>
        <taxon>Pseudomonadota</taxon>
        <taxon>Alphaproteobacteria</taxon>
        <taxon>Hyphomicrobiales</taxon>
        <taxon>Xanthobacteraceae</taxon>
        <taxon>Pseudolabrys</taxon>
    </lineage>
</organism>
<accession>A0A345ZXQ4</accession>
<dbReference type="Gene3D" id="3.40.190.150">
    <property type="entry name" value="Bordetella uptake gene, domain 1"/>
    <property type="match status" value="1"/>
</dbReference>
<dbReference type="InterPro" id="IPR042100">
    <property type="entry name" value="Bug_dom1"/>
</dbReference>
<reference evidence="2 3" key="1">
    <citation type="submission" date="2018-07" db="EMBL/GenBank/DDBJ databases">
        <authorList>
            <person name="Quirk P.G."/>
            <person name="Krulwich T.A."/>
        </authorList>
    </citation>
    <scope>NUCLEOTIDE SEQUENCE [LARGE SCALE GENOMIC DNA]</scope>
    <source>
        <strain evidence="2 3">CC-BB4</strain>
    </source>
</reference>
<dbReference type="PANTHER" id="PTHR42928">
    <property type="entry name" value="TRICARBOXYLATE-BINDING PROTEIN"/>
    <property type="match status" value="1"/>
</dbReference>
<dbReference type="Pfam" id="PF03401">
    <property type="entry name" value="TctC"/>
    <property type="match status" value="1"/>
</dbReference>
<dbReference type="RefSeq" id="WP_115692080.1">
    <property type="nucleotide sequence ID" value="NZ_CP031417.1"/>
</dbReference>
<sequence length="325" mass="33865">MDAGRRRFIQLAASAASLSILSGPTRAQTYPSRPITLVVFLPAGAIPDVMARLIGEALSRRLGQPVVVENRFGAGGNLALQTVARAPADGHTLLLLASPHAVNVSLYPDNPVTVLKDIAPIATINRDTFVLTVNPSMPVKTVAEFIAYAKANPGKINLSSNGTGNLPHLAGELLKMATGIDVLHVPYRGSPAALAAVTAGDVQALIDSVGVSLPLIKAGKIRALGVSSTARVPMLPDVPTIAETVPGYTVIGWLGLGAPKGTPAEIIDRLNRETNAVLTDPAIRAKMAEFGSEPFTSTPAEFAKFIADDADKWGKVVKAAGIKIQ</sequence>
<dbReference type="AlphaFoldDB" id="A0A345ZXQ4"/>
<dbReference type="Gene3D" id="3.40.190.10">
    <property type="entry name" value="Periplasmic binding protein-like II"/>
    <property type="match status" value="1"/>
</dbReference>
<comment type="similarity">
    <text evidence="1">Belongs to the UPF0065 (bug) family.</text>
</comment>
<dbReference type="SUPFAM" id="SSF53850">
    <property type="entry name" value="Periplasmic binding protein-like II"/>
    <property type="match status" value="1"/>
</dbReference>
<keyword evidence="3" id="KW-1185">Reference proteome</keyword>
<name>A0A345ZXQ4_9HYPH</name>
<dbReference type="PIRSF" id="PIRSF017082">
    <property type="entry name" value="YflP"/>
    <property type="match status" value="1"/>
</dbReference>
<dbReference type="CDD" id="cd13578">
    <property type="entry name" value="PBP2_Bug27"/>
    <property type="match status" value="1"/>
</dbReference>
<dbReference type="PROSITE" id="PS51318">
    <property type="entry name" value="TAT"/>
    <property type="match status" value="1"/>
</dbReference>
<protein>
    <submittedName>
        <fullName evidence="2">Tripartite tricarboxylate transporter substrate binding protein</fullName>
    </submittedName>
</protein>
<dbReference type="PANTHER" id="PTHR42928:SF5">
    <property type="entry name" value="BLR1237 PROTEIN"/>
    <property type="match status" value="1"/>
</dbReference>
<proteinExistence type="inferred from homology"/>
<dbReference type="EMBL" id="CP031417">
    <property type="protein sequence ID" value="AXK81701.1"/>
    <property type="molecule type" value="Genomic_DNA"/>
</dbReference>
<dbReference type="KEGG" id="ptaw:DW352_14935"/>
<evidence type="ECO:0000313" key="3">
    <source>
        <dbReference type="Proteomes" id="UP000254889"/>
    </source>
</evidence>